<dbReference type="Proteomes" id="UP000831701">
    <property type="component" value="Chromosome 13"/>
</dbReference>
<sequence>MCQECTVETGLNQVVSEQAVDGPSPLDTMIQRLQQEQDQRLGTNDVSASVNTRSSREEHQGPLRRPDWRYRGPTLEPGLGFGARRRAPGGRVFAHGTRPGSARNGGVGPPSVGSHHPQEGP</sequence>
<organism evidence="1 2">
    <name type="scientific">Scortum barcoo</name>
    <name type="common">barcoo grunter</name>
    <dbReference type="NCBI Taxonomy" id="214431"/>
    <lineage>
        <taxon>Eukaryota</taxon>
        <taxon>Metazoa</taxon>
        <taxon>Chordata</taxon>
        <taxon>Craniata</taxon>
        <taxon>Vertebrata</taxon>
        <taxon>Euteleostomi</taxon>
        <taxon>Actinopterygii</taxon>
        <taxon>Neopterygii</taxon>
        <taxon>Teleostei</taxon>
        <taxon>Neoteleostei</taxon>
        <taxon>Acanthomorphata</taxon>
        <taxon>Eupercaria</taxon>
        <taxon>Centrarchiformes</taxon>
        <taxon>Terapontoidei</taxon>
        <taxon>Terapontidae</taxon>
        <taxon>Scortum</taxon>
    </lineage>
</organism>
<name>A0ACB8WAK8_9TELE</name>
<comment type="caution">
    <text evidence="1">The sequence shown here is derived from an EMBL/GenBank/DDBJ whole genome shotgun (WGS) entry which is preliminary data.</text>
</comment>
<dbReference type="EMBL" id="CM041543">
    <property type="protein sequence ID" value="KAI3363833.1"/>
    <property type="molecule type" value="Genomic_DNA"/>
</dbReference>
<proteinExistence type="predicted"/>
<evidence type="ECO:0000313" key="2">
    <source>
        <dbReference type="Proteomes" id="UP000831701"/>
    </source>
</evidence>
<reference evidence="1" key="1">
    <citation type="submission" date="2022-04" db="EMBL/GenBank/DDBJ databases">
        <title>Jade perch genome.</title>
        <authorList>
            <person name="Chao B."/>
        </authorList>
    </citation>
    <scope>NUCLEOTIDE SEQUENCE</scope>
    <source>
        <strain evidence="1">CB-2022</strain>
    </source>
</reference>
<evidence type="ECO:0000313" key="1">
    <source>
        <dbReference type="EMBL" id="KAI3363833.1"/>
    </source>
</evidence>
<gene>
    <name evidence="1" type="ORF">L3Q82_001436</name>
</gene>
<accession>A0ACB8WAK8</accession>
<keyword evidence="2" id="KW-1185">Reference proteome</keyword>
<protein>
    <submittedName>
        <fullName evidence="1">Uncharacterized protein</fullName>
    </submittedName>
</protein>